<keyword evidence="6" id="KW-0788">Thiol protease</keyword>
<organism evidence="9 10">
    <name type="scientific">Thelonectria olida</name>
    <dbReference type="NCBI Taxonomy" id="1576542"/>
    <lineage>
        <taxon>Eukaryota</taxon>
        <taxon>Fungi</taxon>
        <taxon>Dikarya</taxon>
        <taxon>Ascomycota</taxon>
        <taxon>Pezizomycotina</taxon>
        <taxon>Sordariomycetes</taxon>
        <taxon>Hypocreomycetidae</taxon>
        <taxon>Hypocreales</taxon>
        <taxon>Nectriaceae</taxon>
        <taxon>Thelonectria</taxon>
    </lineage>
</organism>
<keyword evidence="5" id="KW-0378">Hydrolase</keyword>
<dbReference type="InterPro" id="IPR042468">
    <property type="entry name" value="Peptidase_C65_otubain_sub1"/>
</dbReference>
<sequence length="682" mass="74503">MFQPQLTNPFAARSCASYGLAPDLDFGYSLSAGVGGAGTSVGLLYSSQPPAHNSQPPPPPQQQRAPFRLRQLSTSSAAASSPFSPSPTSTTSPSPHPPTGTSSGTPVHQHPQHQLQQHQPRQPPQQAYCPAPRLVAPKMEEEQGQHDMAAQQAAAKDFQIIHRASRIRLRHLAHFAIHRRKTSTNTPVLQGPKIGLKVSSDAITNEYAKADPIYVEKTIALPQTYSHYRAVQGDGNCGWRAIGFSYFEKLIETGDQNLVEGEVARLMSFETMIRRIGGYEYFDDWAEEMMGLLQEIAQNMENPQVAHMLLMERWNDASLTASIIYYLRLLAATYLKANADRYDPFVPEGTGGVAIYCAQTIELVDREIEHLGIVALSNMLLEPLDFVLQIVYLDLSPGTQANIYRFPESANNQDPANLGPIIYLLYRPDHYDILYRAPPPPPLPVSVPIPTAPVSMQVNRVDSFSHNTAITSTQTNLGDFSSVNFDILSMIPGLSMGGLGSLMPPPPSSSSQAQSFMPASVQQNLWMPQLSERLSAPTPKPQPQPPVMASPQPQSPSTPISTSSGKGSNSSMVATSGLGSRATIAPALAPAQACSKSASQAASNKSTSGYHIRFSPVQLEYEESKSSIEPHFNVKTNTFKNSIWNRAHYGNPDFHPEEWSPDDEHLDGRVGGKRKFKKEPSS</sequence>
<feature type="compositionally biased region" description="Low complexity" evidence="7">
    <location>
        <begin position="45"/>
        <end position="54"/>
    </location>
</feature>
<feature type="compositionally biased region" description="Low complexity" evidence="7">
    <location>
        <begin position="557"/>
        <end position="571"/>
    </location>
</feature>
<dbReference type="InterPro" id="IPR003323">
    <property type="entry name" value="OTU_dom"/>
</dbReference>
<dbReference type="Gene3D" id="3.30.200.60">
    <property type="entry name" value="Peptidase C65 Otubain, subdomain 1"/>
    <property type="match status" value="1"/>
</dbReference>
<reference evidence="9 10" key="1">
    <citation type="journal article" date="2021" name="Nat. Commun.">
        <title>Genetic determinants of endophytism in the Arabidopsis root mycobiome.</title>
        <authorList>
            <person name="Mesny F."/>
            <person name="Miyauchi S."/>
            <person name="Thiergart T."/>
            <person name="Pickel B."/>
            <person name="Atanasova L."/>
            <person name="Karlsson M."/>
            <person name="Huettel B."/>
            <person name="Barry K.W."/>
            <person name="Haridas S."/>
            <person name="Chen C."/>
            <person name="Bauer D."/>
            <person name="Andreopoulos W."/>
            <person name="Pangilinan J."/>
            <person name="LaButti K."/>
            <person name="Riley R."/>
            <person name="Lipzen A."/>
            <person name="Clum A."/>
            <person name="Drula E."/>
            <person name="Henrissat B."/>
            <person name="Kohler A."/>
            <person name="Grigoriev I.V."/>
            <person name="Martin F.M."/>
            <person name="Hacquard S."/>
        </authorList>
    </citation>
    <scope>NUCLEOTIDE SEQUENCE [LARGE SCALE GENOMIC DNA]</scope>
    <source>
        <strain evidence="9 10">MPI-CAGE-CH-0241</strain>
    </source>
</reference>
<evidence type="ECO:0000256" key="6">
    <source>
        <dbReference type="ARBA" id="ARBA00022807"/>
    </source>
</evidence>
<feature type="compositionally biased region" description="Pro residues" evidence="7">
    <location>
        <begin position="538"/>
        <end position="556"/>
    </location>
</feature>
<dbReference type="GO" id="GO:0043130">
    <property type="term" value="F:ubiquitin binding"/>
    <property type="evidence" value="ECO:0007669"/>
    <property type="project" value="TreeGrafter"/>
</dbReference>
<dbReference type="InterPro" id="IPR042467">
    <property type="entry name" value="Peptidase_C65_otubain_sub2"/>
</dbReference>
<dbReference type="SUPFAM" id="SSF54001">
    <property type="entry name" value="Cysteine proteinases"/>
    <property type="match status" value="1"/>
</dbReference>
<dbReference type="EC" id="3.4.19.12" evidence="2"/>
<dbReference type="InterPro" id="IPR019400">
    <property type="entry name" value="Peptidase_C65_otubain"/>
</dbReference>
<name>A0A9P8VYL4_9HYPO</name>
<dbReference type="InterPro" id="IPR038765">
    <property type="entry name" value="Papain-like_cys_pep_sf"/>
</dbReference>
<keyword evidence="3" id="KW-0645">Protease</keyword>
<feature type="region of interest" description="Disordered" evidence="7">
    <location>
        <begin position="533"/>
        <end position="575"/>
    </location>
</feature>
<accession>A0A9P8VYL4</accession>
<protein>
    <recommendedName>
        <fullName evidence="2">ubiquitinyl hydrolase 1</fullName>
        <ecNumber evidence="2">3.4.19.12</ecNumber>
    </recommendedName>
</protein>
<evidence type="ECO:0000259" key="8">
    <source>
        <dbReference type="PROSITE" id="PS50802"/>
    </source>
</evidence>
<dbReference type="EMBL" id="JAGPYM010000018">
    <property type="protein sequence ID" value="KAH6885245.1"/>
    <property type="molecule type" value="Genomic_DNA"/>
</dbReference>
<feature type="compositionally biased region" description="Basic and acidic residues" evidence="7">
    <location>
        <begin position="654"/>
        <end position="670"/>
    </location>
</feature>
<comment type="catalytic activity">
    <reaction evidence="1">
        <text>Thiol-dependent hydrolysis of ester, thioester, amide, peptide and isopeptide bonds formed by the C-terminal Gly of ubiquitin (a 76-residue protein attached to proteins as an intracellular targeting signal).</text>
        <dbReference type="EC" id="3.4.19.12"/>
    </reaction>
</comment>
<dbReference type="PANTHER" id="PTHR12931:SF15">
    <property type="entry name" value="UBIQUITIN THIOESTERASE OTUBAIN-LIKE"/>
    <property type="match status" value="1"/>
</dbReference>
<evidence type="ECO:0000256" key="4">
    <source>
        <dbReference type="ARBA" id="ARBA00022786"/>
    </source>
</evidence>
<gene>
    <name evidence="9" type="ORF">B0T10DRAFT_91595</name>
</gene>
<dbReference type="CDD" id="cd22749">
    <property type="entry name" value="Otubain_C65"/>
    <property type="match status" value="1"/>
</dbReference>
<feature type="compositionally biased region" description="Basic residues" evidence="7">
    <location>
        <begin position="671"/>
        <end position="682"/>
    </location>
</feature>
<dbReference type="GO" id="GO:0006508">
    <property type="term" value="P:proteolysis"/>
    <property type="evidence" value="ECO:0007669"/>
    <property type="project" value="UniProtKB-KW"/>
</dbReference>
<keyword evidence="10" id="KW-1185">Reference proteome</keyword>
<dbReference type="GO" id="GO:0071108">
    <property type="term" value="P:protein K48-linked deubiquitination"/>
    <property type="evidence" value="ECO:0007669"/>
    <property type="project" value="TreeGrafter"/>
</dbReference>
<dbReference type="Pfam" id="PF10275">
    <property type="entry name" value="Peptidase_C65"/>
    <property type="match status" value="1"/>
</dbReference>
<evidence type="ECO:0000313" key="9">
    <source>
        <dbReference type="EMBL" id="KAH6885245.1"/>
    </source>
</evidence>
<dbReference type="Proteomes" id="UP000777438">
    <property type="component" value="Unassembled WGS sequence"/>
</dbReference>
<dbReference type="AlphaFoldDB" id="A0A9P8VYL4"/>
<feature type="domain" description="OTU" evidence="8">
    <location>
        <begin position="226"/>
        <end position="437"/>
    </location>
</feature>
<dbReference type="Gene3D" id="1.20.1300.20">
    <property type="entry name" value="Peptidase C65 Otubain, subdomain 2"/>
    <property type="match status" value="1"/>
</dbReference>
<keyword evidence="4" id="KW-0833">Ubl conjugation pathway</keyword>
<feature type="region of interest" description="Disordered" evidence="7">
    <location>
        <begin position="45"/>
        <end position="129"/>
    </location>
</feature>
<feature type="compositionally biased region" description="Low complexity" evidence="7">
    <location>
        <begin position="73"/>
        <end position="126"/>
    </location>
</feature>
<feature type="region of interest" description="Disordered" evidence="7">
    <location>
        <begin position="645"/>
        <end position="682"/>
    </location>
</feature>
<evidence type="ECO:0000313" key="10">
    <source>
        <dbReference type="Proteomes" id="UP000777438"/>
    </source>
</evidence>
<dbReference type="OrthoDB" id="18915at2759"/>
<comment type="caution">
    <text evidence="9">The sequence shown here is derived from an EMBL/GenBank/DDBJ whole genome shotgun (WGS) entry which is preliminary data.</text>
</comment>
<dbReference type="GO" id="GO:0004843">
    <property type="term" value="F:cysteine-type deubiquitinase activity"/>
    <property type="evidence" value="ECO:0007669"/>
    <property type="project" value="UniProtKB-EC"/>
</dbReference>
<evidence type="ECO:0000256" key="1">
    <source>
        <dbReference type="ARBA" id="ARBA00000707"/>
    </source>
</evidence>
<dbReference type="GO" id="GO:0005634">
    <property type="term" value="C:nucleus"/>
    <property type="evidence" value="ECO:0007669"/>
    <property type="project" value="TreeGrafter"/>
</dbReference>
<evidence type="ECO:0000256" key="7">
    <source>
        <dbReference type="SAM" id="MobiDB-lite"/>
    </source>
</evidence>
<evidence type="ECO:0000256" key="5">
    <source>
        <dbReference type="ARBA" id="ARBA00022801"/>
    </source>
</evidence>
<evidence type="ECO:0000256" key="2">
    <source>
        <dbReference type="ARBA" id="ARBA00012759"/>
    </source>
</evidence>
<dbReference type="PROSITE" id="PS50802">
    <property type="entry name" value="OTU"/>
    <property type="match status" value="1"/>
</dbReference>
<proteinExistence type="predicted"/>
<evidence type="ECO:0000256" key="3">
    <source>
        <dbReference type="ARBA" id="ARBA00022670"/>
    </source>
</evidence>
<dbReference type="PANTHER" id="PTHR12931">
    <property type="entry name" value="UBIQUITIN THIOLESTERASE PROTEIN OTUB"/>
    <property type="match status" value="1"/>
</dbReference>